<dbReference type="PANTHER" id="PTHR43433">
    <property type="entry name" value="HYDROLASE, ALPHA/BETA FOLD FAMILY PROTEIN"/>
    <property type="match status" value="1"/>
</dbReference>
<proteinExistence type="predicted"/>
<feature type="region of interest" description="Disordered" evidence="1">
    <location>
        <begin position="1"/>
        <end position="26"/>
    </location>
</feature>
<dbReference type="SUPFAM" id="SSF53474">
    <property type="entry name" value="alpha/beta-Hydrolases"/>
    <property type="match status" value="1"/>
</dbReference>
<organism evidence="3 4">
    <name type="scientific">Haloarcula rubra</name>
    <dbReference type="NCBI Taxonomy" id="2487747"/>
    <lineage>
        <taxon>Archaea</taxon>
        <taxon>Methanobacteriati</taxon>
        <taxon>Methanobacteriota</taxon>
        <taxon>Stenosarchaea group</taxon>
        <taxon>Halobacteria</taxon>
        <taxon>Halobacteriales</taxon>
        <taxon>Haloarculaceae</taxon>
        <taxon>Haloarcula</taxon>
    </lineage>
</organism>
<dbReference type="Gene3D" id="3.40.50.1820">
    <property type="entry name" value="alpha/beta hydrolase"/>
    <property type="match status" value="1"/>
</dbReference>
<evidence type="ECO:0000313" key="3">
    <source>
        <dbReference type="EMBL" id="MBX0324290.1"/>
    </source>
</evidence>
<evidence type="ECO:0000313" key="4">
    <source>
        <dbReference type="Proteomes" id="UP001430377"/>
    </source>
</evidence>
<dbReference type="InterPro" id="IPR050471">
    <property type="entry name" value="AB_hydrolase"/>
</dbReference>
<dbReference type="GO" id="GO:0016787">
    <property type="term" value="F:hydrolase activity"/>
    <property type="evidence" value="ECO:0007669"/>
    <property type="project" value="UniProtKB-KW"/>
</dbReference>
<gene>
    <name evidence="3" type="ORF">EGH21_14770</name>
</gene>
<dbReference type="Pfam" id="PF00561">
    <property type="entry name" value="Abhydrolase_1"/>
    <property type="match status" value="1"/>
</dbReference>
<dbReference type="PANTHER" id="PTHR43433:SF10">
    <property type="entry name" value="AB HYDROLASE-1 DOMAIN-CONTAINING PROTEIN"/>
    <property type="match status" value="1"/>
</dbReference>
<dbReference type="InterPro" id="IPR029058">
    <property type="entry name" value="AB_hydrolase_fold"/>
</dbReference>
<protein>
    <submittedName>
        <fullName evidence="3">Alpha/beta hydrolase</fullName>
    </submittedName>
</protein>
<dbReference type="RefSeq" id="WP_220619249.1">
    <property type="nucleotide sequence ID" value="NZ_RKLR01000006.1"/>
</dbReference>
<sequence length="297" mass="31746">MTEHASKPVGRRDPDADSRTRTTSVSGDRTVAYAEYGVSDGTPVVFLHGTPGSRLLGELFHDAARQAGVRLLAPDRPGFGRSSPWPTRTLSDTGSFVAAILDDAGVSEAGIVGFSGGGPHALATASTLGDRVTRTDVVASPTPPTLRTQTPLVQRTLAALANHTPTALSMLFGVQARLAARFDPSFVVEQYTADDATGTVPDDVATVVYRDFLEAFATHRRGAVHEFHLVNSPWADGVDSFDGPVGIWHGARDTNVPVDGVRRLCDRLPNARLTVFDEADHLRSLLRSRSPVLGQHH</sequence>
<reference evidence="3 4" key="1">
    <citation type="submission" date="2021-06" db="EMBL/GenBank/DDBJ databases">
        <title>Halomicroarcula sp. a new haloarchaeum isolated from saline soil.</title>
        <authorList>
            <person name="Duran-Viseras A."/>
            <person name="Sanchez-Porro C."/>
            <person name="Ventosa A."/>
        </authorList>
    </citation>
    <scope>NUCLEOTIDE SEQUENCE [LARGE SCALE GENOMIC DNA]</scope>
    <source>
        <strain evidence="3 4">F13</strain>
    </source>
</reference>
<feature type="domain" description="AB hydrolase-1" evidence="2">
    <location>
        <begin position="43"/>
        <end position="282"/>
    </location>
</feature>
<evidence type="ECO:0000259" key="2">
    <source>
        <dbReference type="Pfam" id="PF00561"/>
    </source>
</evidence>
<dbReference type="Proteomes" id="UP001430377">
    <property type="component" value="Unassembled WGS sequence"/>
</dbReference>
<comment type="caution">
    <text evidence="3">The sequence shown here is derived from an EMBL/GenBank/DDBJ whole genome shotgun (WGS) entry which is preliminary data.</text>
</comment>
<dbReference type="EMBL" id="RKLR01000006">
    <property type="protein sequence ID" value="MBX0324290.1"/>
    <property type="molecule type" value="Genomic_DNA"/>
</dbReference>
<keyword evidence="3" id="KW-0378">Hydrolase</keyword>
<evidence type="ECO:0000256" key="1">
    <source>
        <dbReference type="SAM" id="MobiDB-lite"/>
    </source>
</evidence>
<name>A0AAW4PUU4_9EURY</name>
<feature type="compositionally biased region" description="Basic and acidic residues" evidence="1">
    <location>
        <begin position="1"/>
        <end position="20"/>
    </location>
</feature>
<dbReference type="AlphaFoldDB" id="A0AAW4PUU4"/>
<dbReference type="InterPro" id="IPR000073">
    <property type="entry name" value="AB_hydrolase_1"/>
</dbReference>
<keyword evidence="4" id="KW-1185">Reference proteome</keyword>
<accession>A0AAW4PUU4</accession>